<dbReference type="InterPro" id="IPR003765">
    <property type="entry name" value="NO3_reductase_chaperone_NarJ"/>
</dbReference>
<evidence type="ECO:0000256" key="1">
    <source>
        <dbReference type="ARBA" id="ARBA00023063"/>
    </source>
</evidence>
<dbReference type="Proteomes" id="UP000831607">
    <property type="component" value="Chromosome"/>
</dbReference>
<evidence type="ECO:0000313" key="2">
    <source>
        <dbReference type="EMBL" id="UOD51543.1"/>
    </source>
</evidence>
<keyword evidence="1" id="KW-0534">Nitrate assimilation</keyword>
<dbReference type="Pfam" id="PF02613">
    <property type="entry name" value="Nitrate_red_del"/>
    <property type="match status" value="1"/>
</dbReference>
<accession>A0ABY4ANJ6</accession>
<dbReference type="SUPFAM" id="SSF89155">
    <property type="entry name" value="TorD-like"/>
    <property type="match status" value="1"/>
</dbReference>
<dbReference type="EMBL" id="CP063982">
    <property type="protein sequence ID" value="UOD51543.1"/>
    <property type="molecule type" value="Genomic_DNA"/>
</dbReference>
<dbReference type="PANTHER" id="PTHR43680">
    <property type="entry name" value="NITRATE REDUCTASE MOLYBDENUM COFACTOR ASSEMBLY CHAPERONE"/>
    <property type="match status" value="1"/>
</dbReference>
<proteinExistence type="predicted"/>
<keyword evidence="3" id="KW-1185">Reference proteome</keyword>
<reference evidence="2 3" key="1">
    <citation type="submission" date="2020-11" db="EMBL/GenBank/DDBJ databases">
        <title>Algicoccus daihaiensis sp.nov., isolated from Daihai Lake in Inner Mongolia.</title>
        <authorList>
            <person name="Kai J."/>
        </authorList>
    </citation>
    <scope>NUCLEOTIDE SEQUENCE [LARGE SCALE GENOMIC DNA]</scope>
    <source>
        <strain evidence="3">f23</strain>
    </source>
</reference>
<dbReference type="NCBIfam" id="TIGR00684">
    <property type="entry name" value="narJ"/>
    <property type="match status" value="1"/>
</dbReference>
<dbReference type="InterPro" id="IPR036411">
    <property type="entry name" value="TorD-like_sf"/>
</dbReference>
<dbReference type="Gene3D" id="1.10.3480.10">
    <property type="entry name" value="TorD-like"/>
    <property type="match status" value="1"/>
</dbReference>
<name>A0ABY4ANJ6_9BURK</name>
<protein>
    <submittedName>
        <fullName evidence="2">Nitrate reductase molybdenum cofactor assembly chaperone</fullName>
    </submittedName>
</protein>
<sequence length="230" mass="25254">MKLTLRAIAYLLRYPDAEMRLHLPEVRGVLDTEAALSSARQCAIVALIERLLSAPDMTVEAEYIEMFDRGHRTSLLLFEHVHGDSRDRGPAMVDLIQTYEKAGLYLHPEQMPDDLPVVLEYASSQPADEARAFLSEIAHIVRVIYSALVDRGSAYACLAAAVLELAGEKVEVVALEQEPELDEQWTEPEVFGGCSSAGQSKPGQAQPIKIMSHVTNAASKSQSTHQGVRA</sequence>
<dbReference type="PANTHER" id="PTHR43680:SF2">
    <property type="entry name" value="NITRATE REDUCTASE MOLYBDENUM COFACTOR ASSEMBLY CHAPERONE NARJ"/>
    <property type="match status" value="1"/>
</dbReference>
<gene>
    <name evidence="2" type="primary">narJ</name>
    <name evidence="2" type="ORF">DHf2319_03425</name>
</gene>
<dbReference type="InterPro" id="IPR020945">
    <property type="entry name" value="DMSO/NO3_reduct_chaperone"/>
</dbReference>
<organism evidence="2 3">
    <name type="scientific">Orrella daihaiensis</name>
    <dbReference type="NCBI Taxonomy" id="2782176"/>
    <lineage>
        <taxon>Bacteria</taxon>
        <taxon>Pseudomonadati</taxon>
        <taxon>Pseudomonadota</taxon>
        <taxon>Betaproteobacteria</taxon>
        <taxon>Burkholderiales</taxon>
        <taxon>Alcaligenaceae</taxon>
        <taxon>Orrella</taxon>
    </lineage>
</organism>
<evidence type="ECO:0000313" key="3">
    <source>
        <dbReference type="Proteomes" id="UP000831607"/>
    </source>
</evidence>